<dbReference type="EMBL" id="CP000822">
    <property type="protein sequence ID" value="ABV13741.1"/>
    <property type="molecule type" value="Genomic_DNA"/>
</dbReference>
<organism evidence="1 2">
    <name type="scientific">Citrobacter koseri (strain ATCC BAA-895 / CDC 4225-83 / SGSC4696)</name>
    <dbReference type="NCBI Taxonomy" id="290338"/>
    <lineage>
        <taxon>Bacteria</taxon>
        <taxon>Pseudomonadati</taxon>
        <taxon>Pseudomonadota</taxon>
        <taxon>Gammaproteobacteria</taxon>
        <taxon>Enterobacterales</taxon>
        <taxon>Enterobacteriaceae</taxon>
        <taxon>Citrobacter</taxon>
    </lineage>
</organism>
<sequence>MENGVVVKTFAAVVQEVFNCFRRFVIKRFDYDIAVISVESNHFCILFRYSGASTPVRVTYRGVL</sequence>
<gene>
    <name evidence="1" type="ordered locus">CKO_02633</name>
</gene>
<dbReference type="STRING" id="290338.CKO_02633"/>
<dbReference type="KEGG" id="cko:CKO_02633"/>
<dbReference type="AlphaFoldDB" id="A8AJS7"/>
<evidence type="ECO:0000313" key="1">
    <source>
        <dbReference type="EMBL" id="ABV13741.1"/>
    </source>
</evidence>
<dbReference type="Proteomes" id="UP000008148">
    <property type="component" value="Chromosome"/>
</dbReference>
<proteinExistence type="predicted"/>
<protein>
    <submittedName>
        <fullName evidence="1">Uncharacterized protein</fullName>
    </submittedName>
</protein>
<keyword evidence="2" id="KW-1185">Reference proteome</keyword>
<accession>A8AJS7</accession>
<name>A8AJS7_CITK8</name>
<dbReference type="HOGENOM" id="CLU_2859606_0_0_6"/>
<evidence type="ECO:0000313" key="2">
    <source>
        <dbReference type="Proteomes" id="UP000008148"/>
    </source>
</evidence>
<reference evidence="1 2" key="1">
    <citation type="submission" date="2007-08" db="EMBL/GenBank/DDBJ databases">
        <authorList>
            <consortium name="The Citrobacter koseri Genome Sequencing Project"/>
            <person name="McClelland M."/>
            <person name="Sanderson E.K."/>
            <person name="Porwollik S."/>
            <person name="Spieth J."/>
            <person name="Clifton W.S."/>
            <person name="Latreille P."/>
            <person name="Courtney L."/>
            <person name="Wang C."/>
            <person name="Pepin K."/>
            <person name="Bhonagiri V."/>
            <person name="Nash W."/>
            <person name="Johnson M."/>
            <person name="Thiruvilangam P."/>
            <person name="Wilson R."/>
        </authorList>
    </citation>
    <scope>NUCLEOTIDE SEQUENCE [LARGE SCALE GENOMIC DNA]</scope>
    <source>
        <strain evidence="2">ATCC BAA-895 / CDC 4225-83 / SGSC4696</strain>
    </source>
</reference>